<feature type="compositionally biased region" description="Polar residues" evidence="6">
    <location>
        <begin position="336"/>
        <end position="350"/>
    </location>
</feature>
<dbReference type="InterPro" id="IPR002219">
    <property type="entry name" value="PKC_DAG/PE"/>
</dbReference>
<evidence type="ECO:0000256" key="2">
    <source>
        <dbReference type="ARBA" id="ARBA00022723"/>
    </source>
</evidence>
<dbReference type="SUPFAM" id="SSF57889">
    <property type="entry name" value="Cysteine-rich domain"/>
    <property type="match status" value="1"/>
</dbReference>
<dbReference type="PROSITE" id="PS00478">
    <property type="entry name" value="LIM_DOMAIN_1"/>
    <property type="match status" value="1"/>
</dbReference>
<dbReference type="CDD" id="cd09395">
    <property type="entry name" value="LIM2_Rga"/>
    <property type="match status" value="1"/>
</dbReference>
<keyword evidence="3 4" id="KW-0862">Zinc</keyword>
<dbReference type="PROSITE" id="PS00479">
    <property type="entry name" value="ZF_DAG_PE_1"/>
    <property type="match status" value="1"/>
</dbReference>
<feature type="compositionally biased region" description="Low complexity" evidence="6">
    <location>
        <begin position="250"/>
        <end position="264"/>
    </location>
</feature>
<evidence type="ECO:0000259" key="9">
    <source>
        <dbReference type="PROSITE" id="PS50238"/>
    </source>
</evidence>
<feature type="compositionally biased region" description="Polar residues" evidence="6">
    <location>
        <begin position="849"/>
        <end position="858"/>
    </location>
</feature>
<dbReference type="Gene3D" id="3.30.60.20">
    <property type="match status" value="1"/>
</dbReference>
<protein>
    <recommendedName>
        <fullName evidence="12">Rho-type gtpase-activating protein</fullName>
    </recommendedName>
</protein>
<feature type="compositionally biased region" description="Basic and acidic residues" evidence="6">
    <location>
        <begin position="169"/>
        <end position="182"/>
    </location>
</feature>
<feature type="compositionally biased region" description="Polar residues" evidence="6">
    <location>
        <begin position="359"/>
        <end position="374"/>
    </location>
</feature>
<dbReference type="InterPro" id="IPR046349">
    <property type="entry name" value="C1-like_sf"/>
</dbReference>
<dbReference type="PROSITE" id="PS50081">
    <property type="entry name" value="ZF_DAG_PE_2"/>
    <property type="match status" value="1"/>
</dbReference>
<feature type="compositionally biased region" description="Basic residues" evidence="6">
    <location>
        <begin position="1261"/>
        <end position="1270"/>
    </location>
</feature>
<dbReference type="PROSITE" id="PS50238">
    <property type="entry name" value="RHOGAP"/>
    <property type="match status" value="1"/>
</dbReference>
<feature type="domain" description="LIM zinc-binding" evidence="7">
    <location>
        <begin position="89"/>
        <end position="148"/>
    </location>
</feature>
<dbReference type="SUPFAM" id="SSF48350">
    <property type="entry name" value="GTPase activation domain, GAP"/>
    <property type="match status" value="1"/>
</dbReference>
<keyword evidence="11" id="KW-1185">Reference proteome</keyword>
<feature type="compositionally biased region" description="Polar residues" evidence="6">
    <location>
        <begin position="792"/>
        <end position="808"/>
    </location>
</feature>
<evidence type="ECO:0000256" key="4">
    <source>
        <dbReference type="PROSITE-ProRule" id="PRU00125"/>
    </source>
</evidence>
<dbReference type="GO" id="GO:0007165">
    <property type="term" value="P:signal transduction"/>
    <property type="evidence" value="ECO:0007669"/>
    <property type="project" value="InterPro"/>
</dbReference>
<evidence type="ECO:0000256" key="3">
    <source>
        <dbReference type="ARBA" id="ARBA00022833"/>
    </source>
</evidence>
<dbReference type="InterPro" id="IPR000198">
    <property type="entry name" value="RhoGAP_dom"/>
</dbReference>
<evidence type="ECO:0000259" key="7">
    <source>
        <dbReference type="PROSITE" id="PS50023"/>
    </source>
</evidence>
<keyword evidence="4" id="KW-0440">LIM domain</keyword>
<dbReference type="SMART" id="SM00324">
    <property type="entry name" value="RhoGAP"/>
    <property type="match status" value="1"/>
</dbReference>
<feature type="compositionally biased region" description="Low complexity" evidence="6">
    <location>
        <begin position="1202"/>
        <end position="1247"/>
    </location>
</feature>
<keyword evidence="5" id="KW-0175">Coiled coil</keyword>
<evidence type="ECO:0000256" key="1">
    <source>
        <dbReference type="ARBA" id="ARBA00022468"/>
    </source>
</evidence>
<proteinExistence type="predicted"/>
<dbReference type="Pfam" id="PF00130">
    <property type="entry name" value="C1_1"/>
    <property type="match status" value="1"/>
</dbReference>
<dbReference type="EMBL" id="VSWC01000003">
    <property type="protein sequence ID" value="KAA1116179.1"/>
    <property type="molecule type" value="Genomic_DNA"/>
</dbReference>
<feature type="compositionally biased region" description="Low complexity" evidence="6">
    <location>
        <begin position="274"/>
        <end position="286"/>
    </location>
</feature>
<gene>
    <name evidence="10" type="ORF">PGT21_003666</name>
</gene>
<feature type="region of interest" description="Disordered" evidence="6">
    <location>
        <begin position="785"/>
        <end position="919"/>
    </location>
</feature>
<evidence type="ECO:0000256" key="5">
    <source>
        <dbReference type="SAM" id="Coils"/>
    </source>
</evidence>
<feature type="region of interest" description="Disordered" evidence="6">
    <location>
        <begin position="1"/>
        <end position="24"/>
    </location>
</feature>
<dbReference type="FunFam" id="1.10.555.10:FF:000043">
    <property type="entry name" value="Rho GTPase activator Rga"/>
    <property type="match status" value="1"/>
</dbReference>
<dbReference type="Gene3D" id="1.10.555.10">
    <property type="entry name" value="Rho GTPase activation protein"/>
    <property type="match status" value="1"/>
</dbReference>
<dbReference type="GO" id="GO:0005096">
    <property type="term" value="F:GTPase activator activity"/>
    <property type="evidence" value="ECO:0007669"/>
    <property type="project" value="UniProtKB-KW"/>
</dbReference>
<keyword evidence="1" id="KW-0343">GTPase activation</keyword>
<feature type="compositionally biased region" description="Polar residues" evidence="6">
    <location>
        <begin position="1"/>
        <end position="16"/>
    </location>
</feature>
<sequence>MEPTTTNSPSETNQQPSSSSSSSDKIICNGCKLTLEENGTASDSVVVSFGNSLWHVDCFRCAKCRNLVEHDTNLLLLSDGSPVCENCSYICSVCKLPISNEAIVTGEESYHADCFRCRSCSNRIEELIFAKTSQGIYCMTCHNERVTRSRRHAEAKRNKSTNPNPSAGSKKDRDRERDKDRPQNSSNHRSRSKTPLPIGSAKPTNSASSYSPLNTSSSTIDPSSTTTNNNNSAPTSSSTITAAHPHLPNLPSHSDPSKSLSSLPNTPRSPNPPLKSKSSSNSLLNSYLNHHQPGLASSHGSATSAKDSNSFDQAHRALQTSKSASQVPANRRRGGSASSVHVLPTSQSGDLRTHPPISLLSQASSNLSRPSTADGNGPSISPLHSHFTSSAINRSYESSPHLPPNQSHIQSDSERIMMDRNRTIVPKTDQVDPKLRVKHRSVSLSSFDELTLQNPLKDPSSHPGPGSDTHHNNLNTTLDNTAFSYNDIFSSLDHNPEGQADDPTRLMSQLELSAIDIEDLLATPTAADSGDTHVASTTPGPPEIEEITKKVRESISLSRDKPTQATGLGLDVGLVEKLLWELDETKERMKALQDEYQQMKRVSRTAYEGFSLARQNYDNQVLQREEAEAKMNELKTRMIEQASKLREMDSLRTLEYQSEELKDSVSGLQKHVSQLVAERDFRIAEVEALNHAKKEGELPAGEALSERFDQLRHRYLQELQDLATERDRLKEEVAHLTNIRESQAKELASLNQRQDALTEMNASAVKRLEETKSTTSRILGRYAASASAAKPSLQSPTALTGQPGSQESDFPIQMSPEVNIATTRKFKWGKSHTHKASTATSSRQHQHAKNASSISTPESVGINNGSGNNDGNSNHHLANNSNSNNLNHLPNNSSSGNLSNAAGNPGANSNSSNTASSSIVGLRPHSFQPVSALRPVRCDYCGDKLWGLAEVRCTACGSYSHTKCAANFFGCHASNGPNNPSQSTSSGSLILGGSNEEDVESVLFGNDLIAQARAENKLVPSVVTKCIEAVEEQGLNFEGIYRKTGGMSSVKMIQNCFERGQSMNFNDLDKFNDISAITSTLKNYFRQLPNPLFTFELHEAFVTVATMAQENIRLEALERVIYQLPAVHFETLKVLMNHLSKIEKQSEHNKMTSQNLGVIFGPTLLRSSNPHRQFSDMPFTAKIVELTVLNRPLLFRKPFGAPSSSSPSSSPSNNNSASNQSQSSYSHHSNQSISLLHHQQQQQQQQGAHHHLLTHSSPVSNHHHHHHHHNGIQQPSSSASSSSASNLSCNPQPSSSASSSSNLLA</sequence>
<feature type="coiled-coil region" evidence="5">
    <location>
        <begin position="575"/>
        <end position="644"/>
    </location>
</feature>
<organism evidence="10 11">
    <name type="scientific">Puccinia graminis f. sp. tritici</name>
    <dbReference type="NCBI Taxonomy" id="56615"/>
    <lineage>
        <taxon>Eukaryota</taxon>
        <taxon>Fungi</taxon>
        <taxon>Dikarya</taxon>
        <taxon>Basidiomycota</taxon>
        <taxon>Pucciniomycotina</taxon>
        <taxon>Pucciniomycetes</taxon>
        <taxon>Pucciniales</taxon>
        <taxon>Pucciniaceae</taxon>
        <taxon>Puccinia</taxon>
    </lineage>
</organism>
<dbReference type="PANTHER" id="PTHR46075">
    <property type="entry name" value="CHIMERIN FAMILY MEMBER"/>
    <property type="match status" value="1"/>
</dbReference>
<dbReference type="FunFam" id="2.10.110.10:FF:000160">
    <property type="entry name" value="Signal transducer, putative"/>
    <property type="match status" value="1"/>
</dbReference>
<evidence type="ECO:0000313" key="10">
    <source>
        <dbReference type="EMBL" id="KAA1116179.1"/>
    </source>
</evidence>
<dbReference type="Proteomes" id="UP000324748">
    <property type="component" value="Unassembled WGS sequence"/>
</dbReference>
<name>A0A5B0QSK6_PUCGR</name>
<feature type="compositionally biased region" description="Polar residues" evidence="6">
    <location>
        <begin position="298"/>
        <end position="328"/>
    </location>
</feature>
<comment type="caution">
    <text evidence="10">The sequence shown here is derived from an EMBL/GenBank/DDBJ whole genome shotgun (WGS) entry which is preliminary data.</text>
</comment>
<evidence type="ECO:0000259" key="8">
    <source>
        <dbReference type="PROSITE" id="PS50081"/>
    </source>
</evidence>
<feature type="compositionally biased region" description="Basic residues" evidence="6">
    <location>
        <begin position="824"/>
        <end position="835"/>
    </location>
</feature>
<dbReference type="Pfam" id="PF00412">
    <property type="entry name" value="LIM"/>
    <property type="match status" value="2"/>
</dbReference>
<feature type="region of interest" description="Disordered" evidence="6">
    <location>
        <begin position="446"/>
        <end position="475"/>
    </location>
</feature>
<feature type="region of interest" description="Disordered" evidence="6">
    <location>
        <begin position="149"/>
        <end position="386"/>
    </location>
</feature>
<accession>A0A5B0QSK6</accession>
<evidence type="ECO:0000256" key="6">
    <source>
        <dbReference type="SAM" id="MobiDB-lite"/>
    </source>
</evidence>
<evidence type="ECO:0008006" key="12">
    <source>
        <dbReference type="Google" id="ProtNLM"/>
    </source>
</evidence>
<evidence type="ECO:0000313" key="11">
    <source>
        <dbReference type="Proteomes" id="UP000324748"/>
    </source>
</evidence>
<dbReference type="PANTHER" id="PTHR46075:SF2">
    <property type="entry name" value="RHO GTPASE ACTIVATING PROTEIN AT 5A, ISOFORM A"/>
    <property type="match status" value="1"/>
</dbReference>
<feature type="region of interest" description="Disordered" evidence="6">
    <location>
        <begin position="524"/>
        <end position="544"/>
    </location>
</feature>
<feature type="domain" description="Phorbol-ester/DAG-type" evidence="8">
    <location>
        <begin position="924"/>
        <end position="971"/>
    </location>
</feature>
<reference evidence="10 11" key="1">
    <citation type="submission" date="2019-05" db="EMBL/GenBank/DDBJ databases">
        <title>Emergence of the Ug99 lineage of the wheat stem rust pathogen through somatic hybridization.</title>
        <authorList>
            <person name="Li F."/>
            <person name="Upadhyaya N.M."/>
            <person name="Sperschneider J."/>
            <person name="Matny O."/>
            <person name="Nguyen-Phuc H."/>
            <person name="Mago R."/>
            <person name="Raley C."/>
            <person name="Miller M.E."/>
            <person name="Silverstein K.A.T."/>
            <person name="Henningsen E."/>
            <person name="Hirsch C.D."/>
            <person name="Visser B."/>
            <person name="Pretorius Z.A."/>
            <person name="Steffenson B.J."/>
            <person name="Schwessinger B."/>
            <person name="Dodds P.N."/>
            <person name="Figueroa M."/>
        </authorList>
    </citation>
    <scope>NUCLEOTIDE SEQUENCE [LARGE SCALE GENOMIC DNA]</scope>
    <source>
        <strain evidence="10">21-0</strain>
    </source>
</reference>
<dbReference type="SMART" id="SM00109">
    <property type="entry name" value="C1"/>
    <property type="match status" value="1"/>
</dbReference>
<dbReference type="PROSITE" id="PS50023">
    <property type="entry name" value="LIM_DOMAIN_2"/>
    <property type="match status" value="1"/>
</dbReference>
<dbReference type="CDD" id="cd00159">
    <property type="entry name" value="RhoGAP"/>
    <property type="match status" value="1"/>
</dbReference>
<keyword evidence="2 4" id="KW-0479">Metal-binding</keyword>
<feature type="compositionally biased region" description="Low complexity" evidence="6">
    <location>
        <begin position="1276"/>
        <end position="1285"/>
    </location>
</feature>
<dbReference type="GO" id="GO:0046872">
    <property type="term" value="F:metal ion binding"/>
    <property type="evidence" value="ECO:0007669"/>
    <property type="project" value="UniProtKB-KW"/>
</dbReference>
<dbReference type="InterPro" id="IPR008936">
    <property type="entry name" value="Rho_GTPase_activation_prot"/>
</dbReference>
<dbReference type="InterPro" id="IPR001781">
    <property type="entry name" value="Znf_LIM"/>
</dbReference>
<feature type="domain" description="Rho-GAP" evidence="9">
    <location>
        <begin position="1006"/>
        <end position="1195"/>
    </location>
</feature>
<dbReference type="OrthoDB" id="79452at2759"/>
<feature type="region of interest" description="Disordered" evidence="6">
    <location>
        <begin position="1200"/>
        <end position="1305"/>
    </location>
</feature>
<dbReference type="InterPro" id="IPR051854">
    <property type="entry name" value="Rho-type_GAP"/>
</dbReference>
<dbReference type="SMART" id="SM00132">
    <property type="entry name" value="LIM"/>
    <property type="match status" value="2"/>
</dbReference>
<dbReference type="Pfam" id="PF00620">
    <property type="entry name" value="RhoGAP"/>
    <property type="match status" value="1"/>
</dbReference>
<feature type="compositionally biased region" description="Low complexity" evidence="6">
    <location>
        <begin position="206"/>
        <end position="242"/>
    </location>
</feature>
<feature type="compositionally biased region" description="Low complexity" evidence="6">
    <location>
        <begin position="1294"/>
        <end position="1305"/>
    </location>
</feature>
<dbReference type="Gene3D" id="2.10.110.10">
    <property type="entry name" value="Cysteine Rich Protein"/>
    <property type="match status" value="2"/>
</dbReference>
<feature type="compositionally biased region" description="Low complexity" evidence="6">
    <location>
        <begin position="861"/>
        <end position="918"/>
    </location>
</feature>
<feature type="coiled-coil region" evidence="5">
    <location>
        <begin position="712"/>
        <end position="760"/>
    </location>
</feature>